<dbReference type="AlphaFoldDB" id="A0A937XJG0"/>
<dbReference type="InterPro" id="IPR041698">
    <property type="entry name" value="Methyltransf_25"/>
</dbReference>
<keyword evidence="1" id="KW-0808">Transferase</keyword>
<gene>
    <name evidence="3" type="ORF">FJY68_13440</name>
</gene>
<dbReference type="EMBL" id="VGIR01000147">
    <property type="protein sequence ID" value="MBM3332828.1"/>
    <property type="molecule type" value="Genomic_DNA"/>
</dbReference>
<accession>A0A937XJG0</accession>
<evidence type="ECO:0000256" key="1">
    <source>
        <dbReference type="ARBA" id="ARBA00022679"/>
    </source>
</evidence>
<dbReference type="Pfam" id="PF13649">
    <property type="entry name" value="Methyltransf_25"/>
    <property type="match status" value="1"/>
</dbReference>
<reference evidence="3" key="1">
    <citation type="submission" date="2019-03" db="EMBL/GenBank/DDBJ databases">
        <title>Lake Tanganyika Metagenome-Assembled Genomes (MAGs).</title>
        <authorList>
            <person name="Tran P."/>
        </authorList>
    </citation>
    <scope>NUCLEOTIDE SEQUENCE</scope>
    <source>
        <strain evidence="3">K_DeepCast_150m_m2_040</strain>
    </source>
</reference>
<organism evidence="3 4">
    <name type="scientific">candidate division WOR-3 bacterium</name>
    <dbReference type="NCBI Taxonomy" id="2052148"/>
    <lineage>
        <taxon>Bacteria</taxon>
        <taxon>Bacteria division WOR-3</taxon>
    </lineage>
</organism>
<dbReference type="GO" id="GO:0008168">
    <property type="term" value="F:methyltransferase activity"/>
    <property type="evidence" value="ECO:0007669"/>
    <property type="project" value="UniProtKB-KW"/>
</dbReference>
<dbReference type="GO" id="GO:0032259">
    <property type="term" value="P:methylation"/>
    <property type="evidence" value="ECO:0007669"/>
    <property type="project" value="UniProtKB-KW"/>
</dbReference>
<protein>
    <submittedName>
        <fullName evidence="3">Class I SAM-dependent methyltransferase</fullName>
    </submittedName>
</protein>
<proteinExistence type="predicted"/>
<keyword evidence="3" id="KW-0489">Methyltransferase</keyword>
<dbReference type="InterPro" id="IPR029063">
    <property type="entry name" value="SAM-dependent_MTases_sf"/>
</dbReference>
<dbReference type="CDD" id="cd02440">
    <property type="entry name" value="AdoMet_MTases"/>
    <property type="match status" value="1"/>
</dbReference>
<dbReference type="Proteomes" id="UP000779900">
    <property type="component" value="Unassembled WGS sequence"/>
</dbReference>
<dbReference type="PANTHER" id="PTHR43861">
    <property type="entry name" value="TRANS-ACONITATE 2-METHYLTRANSFERASE-RELATED"/>
    <property type="match status" value="1"/>
</dbReference>
<evidence type="ECO:0000313" key="3">
    <source>
        <dbReference type="EMBL" id="MBM3332828.1"/>
    </source>
</evidence>
<dbReference type="SUPFAM" id="SSF53335">
    <property type="entry name" value="S-adenosyl-L-methionine-dependent methyltransferases"/>
    <property type="match status" value="1"/>
</dbReference>
<dbReference type="Gene3D" id="3.40.50.150">
    <property type="entry name" value="Vaccinia Virus protein VP39"/>
    <property type="match status" value="1"/>
</dbReference>
<feature type="domain" description="Methyltransferase" evidence="2">
    <location>
        <begin position="49"/>
        <end position="144"/>
    </location>
</feature>
<dbReference type="PANTHER" id="PTHR43861:SF3">
    <property type="entry name" value="PUTATIVE (AFU_ORTHOLOGUE AFUA_2G14390)-RELATED"/>
    <property type="match status" value="1"/>
</dbReference>
<name>A0A937XJG0_UNCW3</name>
<evidence type="ECO:0000313" key="4">
    <source>
        <dbReference type="Proteomes" id="UP000779900"/>
    </source>
</evidence>
<dbReference type="Gene3D" id="2.20.25.110">
    <property type="entry name" value="S-adenosyl-L-methionine-dependent methyltransferases"/>
    <property type="match status" value="1"/>
</dbReference>
<sequence length="251" mass="29145">MKRKTPWFENDAFWAVFRPSMFGEERWQMAAKDAEPLARLLHLERGASVLDLCCGPGRFSIELARRGFGVTGVDRTALFLNEARRRARQQKLDVEFVRSDMRRFVRPRAYDACINMYTSFGYFENPADDLKVCRHVLQSLRPGGRFLIQAAGKEWLARHFQPSDWREMAGTFVLEERKVAPGWTGLENRWVLIQNGKVMEFRFFLRVYSGVELRDLLRRAGFARVDIHGGLNAEPYDHNSRWLVAVGSKGR</sequence>
<evidence type="ECO:0000259" key="2">
    <source>
        <dbReference type="Pfam" id="PF13649"/>
    </source>
</evidence>
<comment type="caution">
    <text evidence="3">The sequence shown here is derived from an EMBL/GenBank/DDBJ whole genome shotgun (WGS) entry which is preliminary data.</text>
</comment>